<reference evidence="1 2" key="1">
    <citation type="submission" date="2019-05" db="EMBL/GenBank/DDBJ databases">
        <title>We sequenced the genome of Paenibacillus hemerocallicola KCTC 33185 for further insight into its adaptation and study the phylogeny of Paenibacillus.</title>
        <authorList>
            <person name="Narsing Rao M.P."/>
        </authorList>
    </citation>
    <scope>NUCLEOTIDE SEQUENCE [LARGE SCALE GENOMIC DNA]</scope>
    <source>
        <strain evidence="1 2">KCTC 33185</strain>
    </source>
</reference>
<name>A0A5C4SWD2_9BACL</name>
<comment type="caution">
    <text evidence="1">The sequence shown here is derived from an EMBL/GenBank/DDBJ whole genome shotgun (WGS) entry which is preliminary data.</text>
</comment>
<dbReference type="Proteomes" id="UP000307943">
    <property type="component" value="Unassembled WGS sequence"/>
</dbReference>
<dbReference type="Pfam" id="PF02082">
    <property type="entry name" value="Rrf2"/>
    <property type="match status" value="1"/>
</dbReference>
<dbReference type="PANTHER" id="PTHR33221:SF15">
    <property type="entry name" value="HTH-TYPE TRANSCRIPTIONAL REGULATOR YWGB-RELATED"/>
    <property type="match status" value="1"/>
</dbReference>
<protein>
    <submittedName>
        <fullName evidence="1">Rrf2 family transcriptional regulator</fullName>
    </submittedName>
</protein>
<evidence type="ECO:0000313" key="1">
    <source>
        <dbReference type="EMBL" id="TNJ56716.1"/>
    </source>
</evidence>
<organism evidence="1 2">
    <name type="scientific">Paenibacillus hemerocallicola</name>
    <dbReference type="NCBI Taxonomy" id="1172614"/>
    <lineage>
        <taxon>Bacteria</taxon>
        <taxon>Bacillati</taxon>
        <taxon>Bacillota</taxon>
        <taxon>Bacilli</taxon>
        <taxon>Bacillales</taxon>
        <taxon>Paenibacillaceae</taxon>
        <taxon>Paenibacillus</taxon>
    </lineage>
</organism>
<dbReference type="SUPFAM" id="SSF46785">
    <property type="entry name" value="Winged helix' DNA-binding domain"/>
    <property type="match status" value="1"/>
</dbReference>
<dbReference type="InterPro" id="IPR036388">
    <property type="entry name" value="WH-like_DNA-bd_sf"/>
</dbReference>
<proteinExistence type="predicted"/>
<dbReference type="InterPro" id="IPR000944">
    <property type="entry name" value="Tscrpt_reg_Rrf2"/>
</dbReference>
<dbReference type="Gene3D" id="1.10.10.10">
    <property type="entry name" value="Winged helix-like DNA-binding domain superfamily/Winged helix DNA-binding domain"/>
    <property type="match status" value="1"/>
</dbReference>
<evidence type="ECO:0000313" key="2">
    <source>
        <dbReference type="Proteomes" id="UP000307943"/>
    </source>
</evidence>
<dbReference type="PROSITE" id="PS01332">
    <property type="entry name" value="HTH_RRF2_1"/>
    <property type="match status" value="1"/>
</dbReference>
<gene>
    <name evidence="1" type="ORF">FE784_38850</name>
</gene>
<dbReference type="PROSITE" id="PS51197">
    <property type="entry name" value="HTH_RRF2_2"/>
    <property type="match status" value="1"/>
</dbReference>
<dbReference type="AlphaFoldDB" id="A0A5C4SWD2"/>
<dbReference type="InterPro" id="IPR030489">
    <property type="entry name" value="TR_Rrf2-type_CS"/>
</dbReference>
<dbReference type="OrthoDB" id="3242805at2"/>
<sequence length="141" mass="15616">MNSDFIIAVHSLTYLAHVDDRLATSDTIAASVSVHPVRVRKVLSLLRKHGYIKSKEGAKGGFLLGCYPEKVTLSELYRLTSEGSIKPKWPNPNPQCLIGANIESSMDGLFSSAERQMEQYFARFTIADVLDNVRRQSGSAE</sequence>
<dbReference type="GO" id="GO:0003700">
    <property type="term" value="F:DNA-binding transcription factor activity"/>
    <property type="evidence" value="ECO:0007669"/>
    <property type="project" value="TreeGrafter"/>
</dbReference>
<accession>A0A5C4SWD2</accession>
<dbReference type="RefSeq" id="WP_139607671.1">
    <property type="nucleotide sequence ID" value="NZ_VDCQ01000106.1"/>
</dbReference>
<dbReference type="EMBL" id="VDCQ01000106">
    <property type="protein sequence ID" value="TNJ56716.1"/>
    <property type="molecule type" value="Genomic_DNA"/>
</dbReference>
<dbReference type="PANTHER" id="PTHR33221">
    <property type="entry name" value="WINGED HELIX-TURN-HELIX TRANSCRIPTIONAL REGULATOR, RRF2 FAMILY"/>
    <property type="match status" value="1"/>
</dbReference>
<keyword evidence="2" id="KW-1185">Reference proteome</keyword>
<dbReference type="GO" id="GO:0005829">
    <property type="term" value="C:cytosol"/>
    <property type="evidence" value="ECO:0007669"/>
    <property type="project" value="TreeGrafter"/>
</dbReference>
<dbReference type="InterPro" id="IPR036390">
    <property type="entry name" value="WH_DNA-bd_sf"/>
</dbReference>